<dbReference type="AlphaFoldDB" id="D3B8T8"/>
<evidence type="ECO:0000313" key="2">
    <source>
        <dbReference type="EMBL" id="EFA82456.1"/>
    </source>
</evidence>
<reference evidence="2 3" key="1">
    <citation type="journal article" date="2011" name="Genome Res.">
        <title>Phylogeny-wide analysis of social amoeba genomes highlights ancient origins for complex intercellular communication.</title>
        <authorList>
            <person name="Heidel A.J."/>
            <person name="Lawal H.M."/>
            <person name="Felder M."/>
            <person name="Schilde C."/>
            <person name="Helps N.R."/>
            <person name="Tunggal B."/>
            <person name="Rivero F."/>
            <person name="John U."/>
            <person name="Schleicher M."/>
            <person name="Eichinger L."/>
            <person name="Platzer M."/>
            <person name="Noegel A.A."/>
            <person name="Schaap P."/>
            <person name="Gloeckner G."/>
        </authorList>
    </citation>
    <scope>NUCLEOTIDE SEQUENCE [LARGE SCALE GENOMIC DNA]</scope>
    <source>
        <strain evidence="3">ATCC 26659 / Pp 5 / PN500</strain>
    </source>
</reference>
<protein>
    <submittedName>
        <fullName evidence="2">Uncharacterized protein</fullName>
    </submittedName>
</protein>
<proteinExistence type="predicted"/>
<evidence type="ECO:0000313" key="3">
    <source>
        <dbReference type="Proteomes" id="UP000001396"/>
    </source>
</evidence>
<sequence length="132" mass="15232">MSILTKIILMIEIIVSATHIANDKHEDITIIEIDYNSKKNVLNCLFLNSLTNYTIVGHLSLNAKKTIYSVNLTQSPAKVTVINNQNTPYYNNLYARVECHPISISARTLDLDYRNKQYDLNFSENKREERLI</sequence>
<accession>D3B8T8</accession>
<keyword evidence="3" id="KW-1185">Reference proteome</keyword>
<name>D3B8T8_HETP5</name>
<dbReference type="EMBL" id="ADBJ01000020">
    <property type="protein sequence ID" value="EFA82456.1"/>
    <property type="molecule type" value="Genomic_DNA"/>
</dbReference>
<dbReference type="RefSeq" id="XP_020434573.1">
    <property type="nucleotide sequence ID" value="XM_020575778.1"/>
</dbReference>
<evidence type="ECO:0000256" key="1">
    <source>
        <dbReference type="SAM" id="SignalP"/>
    </source>
</evidence>
<feature type="signal peptide" evidence="1">
    <location>
        <begin position="1"/>
        <end position="17"/>
    </location>
</feature>
<organism evidence="2 3">
    <name type="scientific">Heterostelium pallidum (strain ATCC 26659 / Pp 5 / PN500)</name>
    <name type="common">Cellular slime mold</name>
    <name type="synonym">Polysphondylium pallidum</name>
    <dbReference type="NCBI Taxonomy" id="670386"/>
    <lineage>
        <taxon>Eukaryota</taxon>
        <taxon>Amoebozoa</taxon>
        <taxon>Evosea</taxon>
        <taxon>Eumycetozoa</taxon>
        <taxon>Dictyostelia</taxon>
        <taxon>Acytosteliales</taxon>
        <taxon>Acytosteliaceae</taxon>
        <taxon>Heterostelium</taxon>
    </lineage>
</organism>
<dbReference type="Proteomes" id="UP000001396">
    <property type="component" value="Unassembled WGS sequence"/>
</dbReference>
<dbReference type="InParanoid" id="D3B8T8"/>
<comment type="caution">
    <text evidence="2">The sequence shown here is derived from an EMBL/GenBank/DDBJ whole genome shotgun (WGS) entry which is preliminary data.</text>
</comment>
<dbReference type="GeneID" id="31360368"/>
<gene>
    <name evidence="2" type="ORF">PPL_04881</name>
</gene>
<keyword evidence="1" id="KW-0732">Signal</keyword>
<feature type="chain" id="PRO_5003041456" evidence="1">
    <location>
        <begin position="18"/>
        <end position="132"/>
    </location>
</feature>